<proteinExistence type="predicted"/>
<evidence type="ECO:0000313" key="5">
    <source>
        <dbReference type="EMBL" id="AFL73334.1"/>
    </source>
</evidence>
<feature type="region of interest" description="Disordered" evidence="3">
    <location>
        <begin position="130"/>
        <end position="150"/>
    </location>
</feature>
<dbReference type="AlphaFoldDB" id="I3Y8L6"/>
<feature type="domain" description="Response regulatory" evidence="4">
    <location>
        <begin position="155"/>
        <end position="272"/>
    </location>
</feature>
<dbReference type="PROSITE" id="PS50110">
    <property type="entry name" value="RESPONSE_REGULATORY"/>
    <property type="match status" value="2"/>
</dbReference>
<keyword evidence="1 2" id="KW-0597">Phosphoprotein</keyword>
<dbReference type="RefSeq" id="WP_014777813.1">
    <property type="nucleotide sequence ID" value="NC_018012.1"/>
</dbReference>
<feature type="domain" description="Response regulatory" evidence="4">
    <location>
        <begin position="3"/>
        <end position="120"/>
    </location>
</feature>
<feature type="modified residue" description="4-aspartylphosphate" evidence="2">
    <location>
        <position position="204"/>
    </location>
</feature>
<evidence type="ECO:0000256" key="2">
    <source>
        <dbReference type="PROSITE-ProRule" id="PRU00169"/>
    </source>
</evidence>
<dbReference type="InterPro" id="IPR050595">
    <property type="entry name" value="Bact_response_regulator"/>
</dbReference>
<dbReference type="HOGENOM" id="CLU_1004502_0_0_6"/>
<evidence type="ECO:0000256" key="3">
    <source>
        <dbReference type="SAM" id="MobiDB-lite"/>
    </source>
</evidence>
<gene>
    <name evidence="5" type="ordered locus">Thivi_1320</name>
</gene>
<accession>I3Y8L6</accession>
<evidence type="ECO:0000259" key="4">
    <source>
        <dbReference type="PROSITE" id="PS50110"/>
    </source>
</evidence>
<reference evidence="5 6" key="1">
    <citation type="submission" date="2012-06" db="EMBL/GenBank/DDBJ databases">
        <title>Complete sequence of Thiocystis violascens DSM 198.</title>
        <authorList>
            <consortium name="US DOE Joint Genome Institute"/>
            <person name="Lucas S."/>
            <person name="Han J."/>
            <person name="Lapidus A."/>
            <person name="Cheng J.-F."/>
            <person name="Goodwin L."/>
            <person name="Pitluck S."/>
            <person name="Peters L."/>
            <person name="Ovchinnikova G."/>
            <person name="Teshima H."/>
            <person name="Detter J.C."/>
            <person name="Han C."/>
            <person name="Tapia R."/>
            <person name="Land M."/>
            <person name="Hauser L."/>
            <person name="Kyrpides N."/>
            <person name="Ivanova N."/>
            <person name="Pagani I."/>
            <person name="Vogl K."/>
            <person name="Liu Z."/>
            <person name="Frigaard N.-U."/>
            <person name="Bryant D."/>
            <person name="Woyke T."/>
        </authorList>
    </citation>
    <scope>NUCLEOTIDE SEQUENCE [LARGE SCALE GENOMIC DNA]</scope>
    <source>
        <strain evidence="6">ATCC 17096 / DSM 198 / 6111</strain>
    </source>
</reference>
<dbReference type="OrthoDB" id="9800897at2"/>
<dbReference type="InterPro" id="IPR011006">
    <property type="entry name" value="CheY-like_superfamily"/>
</dbReference>
<dbReference type="EMBL" id="CP003154">
    <property type="protein sequence ID" value="AFL73334.1"/>
    <property type="molecule type" value="Genomic_DNA"/>
</dbReference>
<dbReference type="KEGG" id="tvi:Thivi_1320"/>
<evidence type="ECO:0000313" key="6">
    <source>
        <dbReference type="Proteomes" id="UP000006062"/>
    </source>
</evidence>
<name>I3Y8L6_THIV6</name>
<organism evidence="5 6">
    <name type="scientific">Thiocystis violascens (strain ATCC 17096 / DSM 198 / 6111)</name>
    <name type="common">Chromatium violascens</name>
    <dbReference type="NCBI Taxonomy" id="765911"/>
    <lineage>
        <taxon>Bacteria</taxon>
        <taxon>Pseudomonadati</taxon>
        <taxon>Pseudomonadota</taxon>
        <taxon>Gammaproteobacteria</taxon>
        <taxon>Chromatiales</taxon>
        <taxon>Chromatiaceae</taxon>
        <taxon>Thiocystis</taxon>
    </lineage>
</organism>
<dbReference type="InterPro" id="IPR001789">
    <property type="entry name" value="Sig_transdc_resp-reg_receiver"/>
</dbReference>
<dbReference type="Proteomes" id="UP000006062">
    <property type="component" value="Chromosome"/>
</dbReference>
<dbReference type="SUPFAM" id="SSF52172">
    <property type="entry name" value="CheY-like"/>
    <property type="match status" value="2"/>
</dbReference>
<feature type="compositionally biased region" description="Low complexity" evidence="3">
    <location>
        <begin position="130"/>
        <end position="143"/>
    </location>
</feature>
<protein>
    <submittedName>
        <fullName evidence="5">Response regulator containing a CheY-like receiver domain and a GGDEF domain</fullName>
    </submittedName>
</protein>
<evidence type="ECO:0000256" key="1">
    <source>
        <dbReference type="ARBA" id="ARBA00022553"/>
    </source>
</evidence>
<dbReference type="Gene3D" id="3.40.50.2300">
    <property type="match status" value="2"/>
</dbReference>
<dbReference type="eggNOG" id="COG0745">
    <property type="taxonomic scope" value="Bacteria"/>
</dbReference>
<dbReference type="PANTHER" id="PTHR44591:SF3">
    <property type="entry name" value="RESPONSE REGULATORY DOMAIN-CONTAINING PROTEIN"/>
    <property type="match status" value="1"/>
</dbReference>
<dbReference type="SMART" id="SM00448">
    <property type="entry name" value="REC"/>
    <property type="match status" value="2"/>
</dbReference>
<feature type="modified residue" description="4-aspartylphosphate" evidence="2">
    <location>
        <position position="53"/>
    </location>
</feature>
<dbReference type="STRING" id="765911.Thivi_1320"/>
<keyword evidence="6" id="KW-1185">Reference proteome</keyword>
<sequence length="277" mass="29914">MARILIVEDNPDNLALMRYLLQSFGHDTLAAQDGEEGVAQAEAETGLDLILCDVHLPNMDGYAVAQWLKAHPRLRQIPLVAVTALAMVGDRERVLAAGFDGYLAKPIAPRTFVGQVEAFLPAAPAGQDAGLASAAAKPPATASDPRPEMPTESARILVVDDCATNRSLAEATLKPFGYRVTLAARVAEALEILARQPFDLILSDLQMPDDDGFHFLATLKADTRLRRLPFVLISSSVWGTQDRKRALALGAAAFLLRPIDPRRLLAEISSCLTETPE</sequence>
<dbReference type="Pfam" id="PF00072">
    <property type="entry name" value="Response_reg"/>
    <property type="match status" value="2"/>
</dbReference>
<dbReference type="GO" id="GO:0000160">
    <property type="term" value="P:phosphorelay signal transduction system"/>
    <property type="evidence" value="ECO:0007669"/>
    <property type="project" value="InterPro"/>
</dbReference>
<dbReference type="PANTHER" id="PTHR44591">
    <property type="entry name" value="STRESS RESPONSE REGULATOR PROTEIN 1"/>
    <property type="match status" value="1"/>
</dbReference>